<keyword evidence="3" id="KW-0998">Cell outer membrane</keyword>
<dbReference type="Pfam" id="PF25183">
    <property type="entry name" value="OMP_b-brl_4"/>
    <property type="match status" value="1"/>
</dbReference>
<dbReference type="AlphaFoldDB" id="A0A2N9LX46"/>
<dbReference type="SUPFAM" id="SSF56935">
    <property type="entry name" value="Porins"/>
    <property type="match status" value="1"/>
</dbReference>
<feature type="region of interest" description="Disordered" evidence="4">
    <location>
        <begin position="131"/>
        <end position="151"/>
    </location>
</feature>
<gene>
    <name evidence="6" type="ORF">SBA5_600001</name>
</gene>
<protein>
    <recommendedName>
        <fullName evidence="5">TonB-dependent transporter Oar-like beta-barrel domain-containing protein</fullName>
    </recommendedName>
</protein>
<evidence type="ECO:0000259" key="5">
    <source>
        <dbReference type="Pfam" id="PF25183"/>
    </source>
</evidence>
<name>A0A2N9LX46_9BACT</name>
<dbReference type="Proteomes" id="UP000239735">
    <property type="component" value="Unassembled WGS sequence"/>
</dbReference>
<comment type="subcellular location">
    <subcellularLocation>
        <location evidence="1">Cell outer membrane</location>
    </subcellularLocation>
</comment>
<dbReference type="InterPro" id="IPR036942">
    <property type="entry name" value="Beta-barrel_TonB_sf"/>
</dbReference>
<evidence type="ECO:0000313" key="6">
    <source>
        <dbReference type="EMBL" id="SPE27759.1"/>
    </source>
</evidence>
<proteinExistence type="predicted"/>
<evidence type="ECO:0000256" key="3">
    <source>
        <dbReference type="ARBA" id="ARBA00023237"/>
    </source>
</evidence>
<reference evidence="7" key="1">
    <citation type="submission" date="2018-02" db="EMBL/GenBank/DDBJ databases">
        <authorList>
            <person name="Hausmann B."/>
        </authorList>
    </citation>
    <scope>NUCLEOTIDE SEQUENCE [LARGE SCALE GENOMIC DNA]</scope>
    <source>
        <strain evidence="7">Peat soil MAG SbA5</strain>
    </source>
</reference>
<keyword evidence="2" id="KW-0472">Membrane</keyword>
<organism evidence="6 7">
    <name type="scientific">Candidatus Sulfuritelmatomonas gaucii</name>
    <dbReference type="NCBI Taxonomy" id="2043161"/>
    <lineage>
        <taxon>Bacteria</taxon>
        <taxon>Pseudomonadati</taxon>
        <taxon>Acidobacteriota</taxon>
        <taxon>Terriglobia</taxon>
        <taxon>Terriglobales</taxon>
        <taxon>Acidobacteriaceae</taxon>
        <taxon>Candidatus Sulfuritelmatomonas</taxon>
    </lineage>
</organism>
<feature type="domain" description="TonB-dependent transporter Oar-like beta-barrel" evidence="5">
    <location>
        <begin position="16"/>
        <end position="539"/>
    </location>
</feature>
<sequence length="548" mass="59125">MNDAPEAEGGPFQATTGIPGGYRNDNREDILGIFYQDDWKVRPSLTVTAGLRWSYFGPMDDKDNHMGVLTFGSGSALLTGMTLRTGINAWTAQKLNFGPEIGFNWAPESFKDKLVVRGGFGLNYNDEQIANANNYDGNPPGTSSVPGSSKSPTQINPNILYAVSSSPTNIFGYPANKSAITTFNSAGLPTAGGANLGGLPGHVPTQYVEHYSLGVEYDLGHAIVANLGYEAGLGRHLMYNYDANALGEIMGAPLNTLVNGVNTFGSNGWSTNNMMLAGLKHQFSHTFYAEGQFTWAHSMDTNSGPYSRDPYLYNPRYSYGRSAFDVNHTFKVFGTWQPVIFHGSSAWAEKIVGGWSLSGIATFHSGFGWTPYYQAPHQFYCQNCNYGYPQLRPHYLGGGGNDTSNNAFQKGSNFTNPGTMNTGANNNQFSDNYFSIPNFSAAITDGAAPFPATSSTTFIPAPGIDRNVFPGPGYRDVDVTFGKAFGLPSMRVLGENAKIDIKANLINAFNLLNINPSTINTNIANTNLGQATGALGARVVDFQARFSF</sequence>
<dbReference type="InterPro" id="IPR057601">
    <property type="entry name" value="Oar-like_b-barrel"/>
</dbReference>
<feature type="region of interest" description="Disordered" evidence="4">
    <location>
        <begin position="1"/>
        <end position="23"/>
    </location>
</feature>
<evidence type="ECO:0000313" key="7">
    <source>
        <dbReference type="Proteomes" id="UP000239735"/>
    </source>
</evidence>
<evidence type="ECO:0000256" key="1">
    <source>
        <dbReference type="ARBA" id="ARBA00004442"/>
    </source>
</evidence>
<dbReference type="GO" id="GO:0009279">
    <property type="term" value="C:cell outer membrane"/>
    <property type="evidence" value="ECO:0007669"/>
    <property type="project" value="UniProtKB-SubCell"/>
</dbReference>
<evidence type="ECO:0000256" key="4">
    <source>
        <dbReference type="SAM" id="MobiDB-lite"/>
    </source>
</evidence>
<dbReference type="Gene3D" id="2.40.170.20">
    <property type="entry name" value="TonB-dependent receptor, beta-barrel domain"/>
    <property type="match status" value="1"/>
</dbReference>
<dbReference type="EMBL" id="OKRB01000120">
    <property type="protein sequence ID" value="SPE27759.1"/>
    <property type="molecule type" value="Genomic_DNA"/>
</dbReference>
<evidence type="ECO:0000256" key="2">
    <source>
        <dbReference type="ARBA" id="ARBA00023136"/>
    </source>
</evidence>
<accession>A0A2N9LX46</accession>